<feature type="region of interest" description="Disordered" evidence="1">
    <location>
        <begin position="128"/>
        <end position="152"/>
    </location>
</feature>
<feature type="region of interest" description="Disordered" evidence="1">
    <location>
        <begin position="68"/>
        <end position="94"/>
    </location>
</feature>
<reference evidence="2 3" key="1">
    <citation type="submission" date="2013-05" db="EMBL/GenBank/DDBJ databases">
        <title>Drechslerella stenobrocha genome reveals carnivorous origination and mechanical trapping mechanism of predatory fungi.</title>
        <authorList>
            <person name="Liu X."/>
            <person name="Zhang W."/>
            <person name="Liu K."/>
        </authorList>
    </citation>
    <scope>NUCLEOTIDE SEQUENCE [LARGE SCALE GENOMIC DNA]</scope>
    <source>
        <strain evidence="2 3">248</strain>
    </source>
</reference>
<evidence type="ECO:0000313" key="3">
    <source>
        <dbReference type="Proteomes" id="UP000024837"/>
    </source>
</evidence>
<dbReference type="OrthoDB" id="5348085at2759"/>
<feature type="compositionally biased region" description="Polar residues" evidence="1">
    <location>
        <begin position="1"/>
        <end position="16"/>
    </location>
</feature>
<dbReference type="AlphaFoldDB" id="W7I0B0"/>
<feature type="compositionally biased region" description="Low complexity" evidence="1">
    <location>
        <begin position="129"/>
        <end position="151"/>
    </location>
</feature>
<feature type="compositionally biased region" description="Polar residues" evidence="1">
    <location>
        <begin position="79"/>
        <end position="94"/>
    </location>
</feature>
<feature type="compositionally biased region" description="Low complexity" evidence="1">
    <location>
        <begin position="476"/>
        <end position="490"/>
    </location>
</feature>
<gene>
    <name evidence="2" type="ORF">DRE_05194</name>
</gene>
<feature type="region of interest" description="Disordered" evidence="1">
    <location>
        <begin position="1"/>
        <end position="30"/>
    </location>
</feature>
<protein>
    <submittedName>
        <fullName evidence="2">Uncharacterized protein</fullName>
    </submittedName>
</protein>
<keyword evidence="3" id="KW-1185">Reference proteome</keyword>
<feature type="compositionally biased region" description="Polar residues" evidence="1">
    <location>
        <begin position="165"/>
        <end position="174"/>
    </location>
</feature>
<organism evidence="2 3">
    <name type="scientific">Drechslerella stenobrocha 248</name>
    <dbReference type="NCBI Taxonomy" id="1043628"/>
    <lineage>
        <taxon>Eukaryota</taxon>
        <taxon>Fungi</taxon>
        <taxon>Dikarya</taxon>
        <taxon>Ascomycota</taxon>
        <taxon>Pezizomycotina</taxon>
        <taxon>Orbiliomycetes</taxon>
        <taxon>Orbiliales</taxon>
        <taxon>Orbiliaceae</taxon>
        <taxon>Drechslerella</taxon>
    </lineage>
</organism>
<feature type="region of interest" description="Disordered" evidence="1">
    <location>
        <begin position="238"/>
        <end position="344"/>
    </location>
</feature>
<feature type="compositionally biased region" description="Low complexity" evidence="1">
    <location>
        <begin position="316"/>
        <end position="330"/>
    </location>
</feature>
<proteinExistence type="predicted"/>
<feature type="region of interest" description="Disordered" evidence="1">
    <location>
        <begin position="416"/>
        <end position="462"/>
    </location>
</feature>
<feature type="compositionally biased region" description="Polar residues" evidence="1">
    <location>
        <begin position="506"/>
        <end position="517"/>
    </location>
</feature>
<name>W7I0B0_9PEZI</name>
<feature type="region of interest" description="Disordered" evidence="1">
    <location>
        <begin position="165"/>
        <end position="190"/>
    </location>
</feature>
<dbReference type="Proteomes" id="UP000024837">
    <property type="component" value="Unassembled WGS sequence"/>
</dbReference>
<sequence length="661" mass="72103">MSETPPHGDSTSHNQPPASPILPSDDTSGQASSLLNLAAKFARKPKASTFSVLPIDLPRRPAVVDGTFATSAPPYRHISTGSLTGATQSTQGTTVECIRKSSQLSSISSDKKENIRVSPELKKQLETLIKSPSSSISASSSRSKPCKGSASPAWSITASSIAVRSSEPVQSITTRPWEPPEEIAPLSKPLPFPETQSEYFSFPPFKPYPKDARPGLHTRRSDKSWLLLQRLKGKISEIHNTGQIERSGRSSSRTSVSSRISSKSPTKRAKSRSDTKQSARRQKSGGEASSHRSLLRPSNANVPIQPVTVGSRRMVSFTPNTSTSASSSKVSEGHNRNPSADPQINSALQATNKHIQPSTDNHITITEQASPCVEIAAKQSSPGRKQGSSTIVGITQSLASSIFHSLVTIATGDISEEHSAPAQAPDRNSHLVGDSTEPDPNKKETIEGDYQDDEFDTESSGDELTFMEYVKRFADSSSPPAKQPSQSTPSIDEHCSPQAAQPELPNESNEMASQIANLQEAAAEEAEGRTPAPGPSTSALQQPNPPKAGASNPRGKAPESDRVPYRAEDYDIITTYFYNTQARLLKTKWPFLLDNEIKHLVDTKWLEMEWEDLEQWAEESAKHIEEEGYIEPDLFEELTLIDPRKFWGKDKEGVYRRMIMG</sequence>
<feature type="region of interest" description="Disordered" evidence="1">
    <location>
        <begin position="474"/>
        <end position="563"/>
    </location>
</feature>
<dbReference type="EMBL" id="KI966425">
    <property type="protein sequence ID" value="EWC45633.1"/>
    <property type="molecule type" value="Genomic_DNA"/>
</dbReference>
<feature type="compositionally biased region" description="Acidic residues" evidence="1">
    <location>
        <begin position="447"/>
        <end position="461"/>
    </location>
</feature>
<dbReference type="HOGENOM" id="CLU_432772_0_0_1"/>
<evidence type="ECO:0000256" key="1">
    <source>
        <dbReference type="SAM" id="MobiDB-lite"/>
    </source>
</evidence>
<accession>W7I0B0</accession>
<feature type="compositionally biased region" description="Low complexity" evidence="1">
    <location>
        <begin position="249"/>
        <end position="264"/>
    </location>
</feature>
<evidence type="ECO:0000313" key="2">
    <source>
        <dbReference type="EMBL" id="EWC45633.1"/>
    </source>
</evidence>